<dbReference type="Proteomes" id="UP000634136">
    <property type="component" value="Unassembled WGS sequence"/>
</dbReference>
<dbReference type="Gene3D" id="3.30.420.10">
    <property type="entry name" value="Ribonuclease H-like superfamily/Ribonuclease H"/>
    <property type="match status" value="1"/>
</dbReference>
<dbReference type="InterPro" id="IPR044730">
    <property type="entry name" value="RNase_H-like_dom_plant"/>
</dbReference>
<reference evidence="2" key="1">
    <citation type="submission" date="2020-09" db="EMBL/GenBank/DDBJ databases">
        <title>Genome-Enabled Discovery of Anthraquinone Biosynthesis in Senna tora.</title>
        <authorList>
            <person name="Kang S.-H."/>
            <person name="Pandey R.P."/>
            <person name="Lee C.-M."/>
            <person name="Sim J.-S."/>
            <person name="Jeong J.-T."/>
            <person name="Choi B.-S."/>
            <person name="Jung M."/>
            <person name="Ginzburg D."/>
            <person name="Zhao K."/>
            <person name="Won S.Y."/>
            <person name="Oh T.-J."/>
            <person name="Yu Y."/>
            <person name="Kim N.-H."/>
            <person name="Lee O.R."/>
            <person name="Lee T.-H."/>
            <person name="Bashyal P."/>
            <person name="Kim T.-S."/>
            <person name="Lee W.-H."/>
            <person name="Kawkins C."/>
            <person name="Kim C.-K."/>
            <person name="Kim J.S."/>
            <person name="Ahn B.O."/>
            <person name="Rhee S.Y."/>
            <person name="Sohng J.K."/>
        </authorList>
    </citation>
    <scope>NUCLEOTIDE SEQUENCE</scope>
    <source>
        <tissue evidence="2">Leaf</tissue>
    </source>
</reference>
<dbReference type="InterPro" id="IPR002156">
    <property type="entry name" value="RNaseH_domain"/>
</dbReference>
<evidence type="ECO:0000313" key="2">
    <source>
        <dbReference type="EMBL" id="KAF7833013.1"/>
    </source>
</evidence>
<keyword evidence="3" id="KW-1185">Reference proteome</keyword>
<dbReference type="PANTHER" id="PTHR47723:SF19">
    <property type="entry name" value="POLYNUCLEOTIDYL TRANSFERASE, RIBONUCLEASE H-LIKE SUPERFAMILY PROTEIN"/>
    <property type="match status" value="1"/>
</dbReference>
<accession>A0A834WVB6</accession>
<gene>
    <name evidence="2" type="ORF">G2W53_015346</name>
</gene>
<proteinExistence type="predicted"/>
<dbReference type="SUPFAM" id="SSF53098">
    <property type="entry name" value="Ribonuclease H-like"/>
    <property type="match status" value="1"/>
</dbReference>
<evidence type="ECO:0000259" key="1">
    <source>
        <dbReference type="Pfam" id="PF13456"/>
    </source>
</evidence>
<dbReference type="InterPro" id="IPR036397">
    <property type="entry name" value="RNaseH_sf"/>
</dbReference>
<evidence type="ECO:0000313" key="3">
    <source>
        <dbReference type="Proteomes" id="UP000634136"/>
    </source>
</evidence>
<dbReference type="InterPro" id="IPR012337">
    <property type="entry name" value="RNaseH-like_sf"/>
</dbReference>
<comment type="caution">
    <text evidence="2">The sequence shown here is derived from an EMBL/GenBank/DDBJ whole genome shotgun (WGS) entry which is preliminary data.</text>
</comment>
<name>A0A834WVB6_9FABA</name>
<dbReference type="CDD" id="cd06222">
    <property type="entry name" value="RNase_H_like"/>
    <property type="match status" value="1"/>
</dbReference>
<dbReference type="GO" id="GO:0004523">
    <property type="term" value="F:RNA-DNA hybrid ribonuclease activity"/>
    <property type="evidence" value="ECO:0007669"/>
    <property type="project" value="InterPro"/>
</dbReference>
<dbReference type="EMBL" id="JAAIUW010000005">
    <property type="protein sequence ID" value="KAF7833013.1"/>
    <property type="molecule type" value="Genomic_DNA"/>
</dbReference>
<dbReference type="Pfam" id="PF13456">
    <property type="entry name" value="RVT_3"/>
    <property type="match status" value="1"/>
</dbReference>
<organism evidence="2 3">
    <name type="scientific">Senna tora</name>
    <dbReference type="NCBI Taxonomy" id="362788"/>
    <lineage>
        <taxon>Eukaryota</taxon>
        <taxon>Viridiplantae</taxon>
        <taxon>Streptophyta</taxon>
        <taxon>Embryophyta</taxon>
        <taxon>Tracheophyta</taxon>
        <taxon>Spermatophyta</taxon>
        <taxon>Magnoliopsida</taxon>
        <taxon>eudicotyledons</taxon>
        <taxon>Gunneridae</taxon>
        <taxon>Pentapetalae</taxon>
        <taxon>rosids</taxon>
        <taxon>fabids</taxon>
        <taxon>Fabales</taxon>
        <taxon>Fabaceae</taxon>
        <taxon>Caesalpinioideae</taxon>
        <taxon>Cassia clade</taxon>
        <taxon>Senna</taxon>
    </lineage>
</organism>
<dbReference type="InterPro" id="IPR053151">
    <property type="entry name" value="RNase_H-like"/>
</dbReference>
<protein>
    <submittedName>
        <fullName evidence="2">Putative ribonuclease H protein At1g65750 family</fullName>
    </submittedName>
</protein>
<dbReference type="GO" id="GO:0003676">
    <property type="term" value="F:nucleic acid binding"/>
    <property type="evidence" value="ECO:0007669"/>
    <property type="project" value="InterPro"/>
</dbReference>
<feature type="domain" description="RNase H type-1" evidence="1">
    <location>
        <begin position="242"/>
        <end position="318"/>
    </location>
</feature>
<sequence length="368" mass="41799">MKNLDLMNQAYLMKVGWGLINSKDDLWAKVMKAKYKCGNDLIPNVQSCLSASNLWNGVVKTWDKVEKHIFWRVGNGDSVAFWKDVWIYEVGLPPPSRNLGDDTIRWALTKDGKFSIKTAYQALFGNHPCNAQLINPKYWDNFFGKDMNEWVGWNWRINIGKANLGDWRTTFGVAFWSAWRHRNEVSFNNKNLNQNDLFFSILSRCREYSGCSRPQWEGNNRRQRKLELVVWIQPKDELLKCNVDGSVHENGQAACGGVIKNAVGDYVSGFSGNLGTCSITVAELFAIMEGLTLAWNTGYRKVILEADSRVALDLISQNIIDLHPYYNLIQTFKTCAIEIGVLFSSTLTERATGWLISWLIGVTLSGMA</sequence>
<dbReference type="AlphaFoldDB" id="A0A834WVB6"/>
<dbReference type="OrthoDB" id="1741277at2759"/>
<dbReference type="PANTHER" id="PTHR47723">
    <property type="entry name" value="OS05G0353850 PROTEIN"/>
    <property type="match status" value="1"/>
</dbReference>